<evidence type="ECO:0000313" key="11">
    <source>
        <dbReference type="Proteomes" id="UP000636956"/>
    </source>
</evidence>
<feature type="region of interest" description="Disordered" evidence="8">
    <location>
        <begin position="37"/>
        <end position="71"/>
    </location>
</feature>
<evidence type="ECO:0000256" key="1">
    <source>
        <dbReference type="ARBA" id="ARBA00004651"/>
    </source>
</evidence>
<accession>A0A917PJ36</accession>
<evidence type="ECO:0000256" key="7">
    <source>
        <dbReference type="RuleBase" id="RU363032"/>
    </source>
</evidence>
<feature type="region of interest" description="Disordered" evidence="8">
    <location>
        <begin position="1"/>
        <end position="22"/>
    </location>
</feature>
<feature type="transmembrane region" description="Helical" evidence="7">
    <location>
        <begin position="240"/>
        <end position="259"/>
    </location>
</feature>
<name>A0A917PJ36_9MICO</name>
<feature type="transmembrane region" description="Helical" evidence="7">
    <location>
        <begin position="174"/>
        <end position="194"/>
    </location>
</feature>
<evidence type="ECO:0000256" key="3">
    <source>
        <dbReference type="ARBA" id="ARBA00022475"/>
    </source>
</evidence>
<evidence type="ECO:0000313" key="10">
    <source>
        <dbReference type="EMBL" id="GGJ81328.1"/>
    </source>
</evidence>
<keyword evidence="11" id="KW-1185">Reference proteome</keyword>
<dbReference type="GO" id="GO:0010438">
    <property type="term" value="P:cellular response to sulfur starvation"/>
    <property type="evidence" value="ECO:0007669"/>
    <property type="project" value="TreeGrafter"/>
</dbReference>
<dbReference type="InterPro" id="IPR035906">
    <property type="entry name" value="MetI-like_sf"/>
</dbReference>
<dbReference type="EMBL" id="BMMD01000010">
    <property type="protein sequence ID" value="GGJ81328.1"/>
    <property type="molecule type" value="Genomic_DNA"/>
</dbReference>
<dbReference type="GO" id="GO:0005886">
    <property type="term" value="C:plasma membrane"/>
    <property type="evidence" value="ECO:0007669"/>
    <property type="project" value="UniProtKB-SubCell"/>
</dbReference>
<evidence type="ECO:0000256" key="8">
    <source>
        <dbReference type="SAM" id="MobiDB-lite"/>
    </source>
</evidence>
<dbReference type="SUPFAM" id="SSF161098">
    <property type="entry name" value="MetI-like"/>
    <property type="match status" value="1"/>
</dbReference>
<dbReference type="CDD" id="cd06261">
    <property type="entry name" value="TM_PBP2"/>
    <property type="match status" value="1"/>
</dbReference>
<evidence type="ECO:0000256" key="5">
    <source>
        <dbReference type="ARBA" id="ARBA00022989"/>
    </source>
</evidence>
<keyword evidence="4 7" id="KW-0812">Transmembrane</keyword>
<dbReference type="PROSITE" id="PS50928">
    <property type="entry name" value="ABC_TM1"/>
    <property type="match status" value="1"/>
</dbReference>
<reference evidence="10" key="2">
    <citation type="submission" date="2020-09" db="EMBL/GenBank/DDBJ databases">
        <authorList>
            <person name="Sun Q."/>
            <person name="Zhou Y."/>
        </authorList>
    </citation>
    <scope>NUCLEOTIDE SEQUENCE</scope>
    <source>
        <strain evidence="10">CGMCC 1.8984</strain>
    </source>
</reference>
<evidence type="ECO:0000256" key="2">
    <source>
        <dbReference type="ARBA" id="ARBA00022448"/>
    </source>
</evidence>
<keyword evidence="6 7" id="KW-0472">Membrane</keyword>
<proteinExistence type="inferred from homology"/>
<dbReference type="FunFam" id="1.10.3720.10:FF:000003">
    <property type="entry name" value="Aliphatic sulfonate ABC transporter permease"/>
    <property type="match status" value="1"/>
</dbReference>
<keyword evidence="2 7" id="KW-0813">Transport</keyword>
<feature type="transmembrane region" description="Helical" evidence="7">
    <location>
        <begin position="297"/>
        <end position="317"/>
    </location>
</feature>
<keyword evidence="5 7" id="KW-1133">Transmembrane helix</keyword>
<protein>
    <recommendedName>
        <fullName evidence="9">ABC transmembrane type-1 domain-containing protein</fullName>
    </recommendedName>
</protein>
<sequence length="326" mass="34378">MSGTDAAKTTSTDRAGLPDGSVDRHFAAPVVVGRPTAAAGSYDESGTDVGPDAKDTGPAASVAPRSREPRDRRPLTRRRWFVVVGGALLPIALLLVWQLVSTNGLVPVSQLPSPEMVWLAAIDLAQRGLLGQYVAISTQRVLLGFATGAAIGLALGAVVGLSRLGDILLAPTLGAIRAVPSLAWVPLLILWFKIGEESKIILIAIGAFFPVYTIVAAALRHVDRQLLEAGRAFGRHGISLFATVQLPAVVPSVLSALRLALAQSWLFLVAAELIASSMGLGFLLVDSGNNGRIDRIFLAIILLAVLGKLTDAIIGLFERRAILRWA</sequence>
<evidence type="ECO:0000256" key="6">
    <source>
        <dbReference type="ARBA" id="ARBA00023136"/>
    </source>
</evidence>
<organism evidence="10 11">
    <name type="scientific">Agromyces bauzanensis</name>
    <dbReference type="NCBI Taxonomy" id="1308924"/>
    <lineage>
        <taxon>Bacteria</taxon>
        <taxon>Bacillati</taxon>
        <taxon>Actinomycetota</taxon>
        <taxon>Actinomycetes</taxon>
        <taxon>Micrococcales</taxon>
        <taxon>Microbacteriaceae</taxon>
        <taxon>Agromyces</taxon>
    </lineage>
</organism>
<comment type="subcellular location">
    <subcellularLocation>
        <location evidence="1 7">Cell membrane</location>
        <topology evidence="1 7">Multi-pass membrane protein</topology>
    </subcellularLocation>
</comment>
<evidence type="ECO:0000259" key="9">
    <source>
        <dbReference type="PROSITE" id="PS50928"/>
    </source>
</evidence>
<feature type="transmembrane region" description="Helical" evidence="7">
    <location>
        <begin position="80"/>
        <end position="100"/>
    </location>
</feature>
<dbReference type="PANTHER" id="PTHR30151">
    <property type="entry name" value="ALKANE SULFONATE ABC TRANSPORTER-RELATED, MEMBRANE SUBUNIT"/>
    <property type="match status" value="1"/>
</dbReference>
<evidence type="ECO:0000256" key="4">
    <source>
        <dbReference type="ARBA" id="ARBA00022692"/>
    </source>
</evidence>
<dbReference type="Pfam" id="PF00528">
    <property type="entry name" value="BPD_transp_1"/>
    <property type="match status" value="1"/>
</dbReference>
<feature type="transmembrane region" description="Helical" evidence="7">
    <location>
        <begin position="265"/>
        <end position="285"/>
    </location>
</feature>
<comment type="similarity">
    <text evidence="7">Belongs to the binding-protein-dependent transport system permease family.</text>
</comment>
<reference evidence="10" key="1">
    <citation type="journal article" date="2014" name="Int. J. Syst. Evol. Microbiol.">
        <title>Complete genome sequence of Corynebacterium casei LMG S-19264T (=DSM 44701T), isolated from a smear-ripened cheese.</title>
        <authorList>
            <consortium name="US DOE Joint Genome Institute (JGI-PGF)"/>
            <person name="Walter F."/>
            <person name="Albersmeier A."/>
            <person name="Kalinowski J."/>
            <person name="Ruckert C."/>
        </authorList>
    </citation>
    <scope>NUCLEOTIDE SEQUENCE</scope>
    <source>
        <strain evidence="10">CGMCC 1.8984</strain>
    </source>
</reference>
<dbReference type="PANTHER" id="PTHR30151:SF39">
    <property type="entry name" value="ABC TRANSPORTER PERMEASE PROTEIN"/>
    <property type="match status" value="1"/>
</dbReference>
<gene>
    <name evidence="10" type="ORF">GCM10011372_19680</name>
</gene>
<comment type="caution">
    <text evidence="10">The sequence shown here is derived from an EMBL/GenBank/DDBJ whole genome shotgun (WGS) entry which is preliminary data.</text>
</comment>
<dbReference type="Proteomes" id="UP000636956">
    <property type="component" value="Unassembled WGS sequence"/>
</dbReference>
<dbReference type="Gene3D" id="1.10.3720.10">
    <property type="entry name" value="MetI-like"/>
    <property type="match status" value="1"/>
</dbReference>
<dbReference type="InterPro" id="IPR000515">
    <property type="entry name" value="MetI-like"/>
</dbReference>
<feature type="transmembrane region" description="Helical" evidence="7">
    <location>
        <begin position="141"/>
        <end position="162"/>
    </location>
</feature>
<feature type="compositionally biased region" description="Polar residues" evidence="8">
    <location>
        <begin position="1"/>
        <end position="13"/>
    </location>
</feature>
<dbReference type="RefSeq" id="WP_229662250.1">
    <property type="nucleotide sequence ID" value="NZ_BAABFW010000030.1"/>
</dbReference>
<dbReference type="GO" id="GO:0042918">
    <property type="term" value="P:alkanesulfonate transmembrane transport"/>
    <property type="evidence" value="ECO:0007669"/>
    <property type="project" value="UniProtKB-ARBA"/>
</dbReference>
<dbReference type="AlphaFoldDB" id="A0A917PJ36"/>
<feature type="transmembrane region" description="Helical" evidence="7">
    <location>
        <begin position="200"/>
        <end position="219"/>
    </location>
</feature>
<keyword evidence="3" id="KW-1003">Cell membrane</keyword>
<feature type="domain" description="ABC transmembrane type-1" evidence="9">
    <location>
        <begin position="130"/>
        <end position="314"/>
    </location>
</feature>